<sequence>MQKYLKSTGIALVAALGTSVAIADSSAAPVRIGAEAASHNHVVHATAGFQDEPAVNGWRRIGGEAVWVLDMKTPAGPEGKTRAQVHQELIAFQNDPEALRRHASFYQWP</sequence>
<keyword evidence="3" id="KW-1185">Reference proteome</keyword>
<proteinExistence type="predicted"/>
<organism evidence="2 3">
    <name type="scientific">Aromatoleum bremense</name>
    <dbReference type="NCBI Taxonomy" id="76115"/>
    <lineage>
        <taxon>Bacteria</taxon>
        <taxon>Pseudomonadati</taxon>
        <taxon>Pseudomonadota</taxon>
        <taxon>Betaproteobacteria</taxon>
        <taxon>Rhodocyclales</taxon>
        <taxon>Rhodocyclaceae</taxon>
        <taxon>Aromatoleum</taxon>
    </lineage>
</organism>
<gene>
    <name evidence="2" type="ORF">GPA24_07060</name>
</gene>
<dbReference type="EMBL" id="WTVP01000014">
    <property type="protein sequence ID" value="NMG15305.1"/>
    <property type="molecule type" value="Genomic_DNA"/>
</dbReference>
<comment type="caution">
    <text evidence="2">The sequence shown here is derived from an EMBL/GenBank/DDBJ whole genome shotgun (WGS) entry which is preliminary data.</text>
</comment>
<dbReference type="Proteomes" id="UP000633943">
    <property type="component" value="Unassembled WGS sequence"/>
</dbReference>
<dbReference type="RefSeq" id="WP_169202000.1">
    <property type="nucleotide sequence ID" value="NZ_CP059467.1"/>
</dbReference>
<protein>
    <submittedName>
        <fullName evidence="2">Uncharacterized protein</fullName>
    </submittedName>
</protein>
<reference evidence="2 3" key="1">
    <citation type="submission" date="2019-12" db="EMBL/GenBank/DDBJ databases">
        <title>Comparative genomics gives insights into the taxonomy of the Azoarcus-Aromatoleum group and reveals separate origins of nif in the plant-associated Azoarcus and non-plant-associated Aromatoleum sub-groups.</title>
        <authorList>
            <person name="Lafos M."/>
            <person name="Maluk M."/>
            <person name="Batista M."/>
            <person name="Junghare M."/>
            <person name="Carmona M."/>
            <person name="Faoro H."/>
            <person name="Cruz L.M."/>
            <person name="Battistoni F."/>
            <person name="De Souza E."/>
            <person name="Pedrosa F."/>
            <person name="Chen W.-M."/>
            <person name="Poole P.S."/>
            <person name="Dixon R.A."/>
            <person name="James E.K."/>
        </authorList>
    </citation>
    <scope>NUCLEOTIDE SEQUENCE [LARGE SCALE GENOMIC DNA]</scope>
    <source>
        <strain evidence="2 3">PbN1</strain>
    </source>
</reference>
<evidence type="ECO:0000313" key="2">
    <source>
        <dbReference type="EMBL" id="NMG15305.1"/>
    </source>
</evidence>
<evidence type="ECO:0000313" key="3">
    <source>
        <dbReference type="Proteomes" id="UP000633943"/>
    </source>
</evidence>
<feature type="signal peptide" evidence="1">
    <location>
        <begin position="1"/>
        <end position="23"/>
    </location>
</feature>
<keyword evidence="1" id="KW-0732">Signal</keyword>
<accession>A0ABX1NUS5</accession>
<feature type="chain" id="PRO_5045303167" evidence="1">
    <location>
        <begin position="24"/>
        <end position="109"/>
    </location>
</feature>
<name>A0ABX1NUS5_9RHOO</name>
<evidence type="ECO:0000256" key="1">
    <source>
        <dbReference type="SAM" id="SignalP"/>
    </source>
</evidence>